<comment type="subcellular location">
    <subcellularLocation>
        <location evidence="1">Mitochondrion outer membrane</location>
        <topology evidence="1">Multi-pass membrane protein</topology>
    </subcellularLocation>
</comment>
<dbReference type="EMBL" id="PZQS01000014">
    <property type="protein sequence ID" value="PVD19077.1"/>
    <property type="molecule type" value="Genomic_DNA"/>
</dbReference>
<dbReference type="PANTHER" id="PTHR21346">
    <property type="entry name" value="FUN14 DOMAIN CONTAINING"/>
    <property type="match status" value="1"/>
</dbReference>
<comment type="similarity">
    <text evidence="2">Belongs to the FUN14 family.</text>
</comment>
<accession>A0A2T7ND34</accession>
<gene>
    <name evidence="6" type="ORF">C0Q70_21636</name>
</gene>
<evidence type="ECO:0000256" key="5">
    <source>
        <dbReference type="ARBA" id="ARBA00023136"/>
    </source>
</evidence>
<name>A0A2T7ND34_POMCA</name>
<dbReference type="AlphaFoldDB" id="A0A2T7ND34"/>
<dbReference type="Pfam" id="PF04930">
    <property type="entry name" value="FUN14"/>
    <property type="match status" value="1"/>
</dbReference>
<dbReference type="InterPro" id="IPR007014">
    <property type="entry name" value="FUN14"/>
</dbReference>
<dbReference type="STRING" id="400727.A0A2T7ND34"/>
<reference evidence="6 7" key="1">
    <citation type="submission" date="2018-04" db="EMBL/GenBank/DDBJ databases">
        <title>The genome of golden apple snail Pomacea canaliculata provides insight into stress tolerance and invasive adaptation.</title>
        <authorList>
            <person name="Liu C."/>
            <person name="Liu B."/>
            <person name="Ren Y."/>
            <person name="Zhang Y."/>
            <person name="Wang H."/>
            <person name="Li S."/>
            <person name="Jiang F."/>
            <person name="Yin L."/>
            <person name="Zhang G."/>
            <person name="Qian W."/>
            <person name="Fan W."/>
        </authorList>
    </citation>
    <scope>NUCLEOTIDE SEQUENCE [LARGE SCALE GENOMIC DNA]</scope>
    <source>
        <strain evidence="6">SZHN2017</strain>
        <tissue evidence="6">Muscle</tissue>
    </source>
</reference>
<organism evidence="6 7">
    <name type="scientific">Pomacea canaliculata</name>
    <name type="common">Golden apple snail</name>
    <dbReference type="NCBI Taxonomy" id="400727"/>
    <lineage>
        <taxon>Eukaryota</taxon>
        <taxon>Metazoa</taxon>
        <taxon>Spiralia</taxon>
        <taxon>Lophotrochozoa</taxon>
        <taxon>Mollusca</taxon>
        <taxon>Gastropoda</taxon>
        <taxon>Caenogastropoda</taxon>
        <taxon>Architaenioglossa</taxon>
        <taxon>Ampullarioidea</taxon>
        <taxon>Ampullariidae</taxon>
        <taxon>Pomacea</taxon>
    </lineage>
</organism>
<evidence type="ECO:0000256" key="4">
    <source>
        <dbReference type="ARBA" id="ARBA00022989"/>
    </source>
</evidence>
<keyword evidence="4" id="KW-1133">Transmembrane helix</keyword>
<dbReference type="Proteomes" id="UP000245119">
    <property type="component" value="Linkage Group LG14"/>
</dbReference>
<keyword evidence="7" id="KW-1185">Reference proteome</keyword>
<comment type="caution">
    <text evidence="6">The sequence shown here is derived from an EMBL/GenBank/DDBJ whole genome shotgun (WGS) entry which is preliminary data.</text>
</comment>
<protein>
    <recommendedName>
        <fullName evidence="8">FUN14 domain-containing protein 1</fullName>
    </recommendedName>
</protein>
<evidence type="ECO:0000256" key="3">
    <source>
        <dbReference type="ARBA" id="ARBA00022692"/>
    </source>
</evidence>
<dbReference type="GO" id="GO:0000422">
    <property type="term" value="P:autophagy of mitochondrion"/>
    <property type="evidence" value="ECO:0007669"/>
    <property type="project" value="TreeGrafter"/>
</dbReference>
<evidence type="ECO:0000256" key="2">
    <source>
        <dbReference type="ARBA" id="ARBA00009160"/>
    </source>
</evidence>
<keyword evidence="5" id="KW-0472">Membrane</keyword>
<dbReference type="GO" id="GO:0005741">
    <property type="term" value="C:mitochondrial outer membrane"/>
    <property type="evidence" value="ECO:0007669"/>
    <property type="project" value="UniProtKB-SubCell"/>
</dbReference>
<dbReference type="PANTHER" id="PTHR21346:SF0">
    <property type="entry name" value="RE45833P"/>
    <property type="match status" value="1"/>
</dbReference>
<keyword evidence="3" id="KW-0812">Transmembrane</keyword>
<evidence type="ECO:0000313" key="6">
    <source>
        <dbReference type="EMBL" id="PVD19077.1"/>
    </source>
</evidence>
<sequence>MSHNNSEEEEGYEILDVSGSNHNALQKVLSDLIGPNQSVMKQVVVGSISGMLSGFLFAKVGKLAAGTLGGTVLLIQIAHHQGFIKINWDRVQETAEQARREIQRKTHHTYPSMARSVQEFVKNNVFLAVGFGGGFLCGMSF</sequence>
<evidence type="ECO:0000256" key="1">
    <source>
        <dbReference type="ARBA" id="ARBA00004374"/>
    </source>
</evidence>
<evidence type="ECO:0008006" key="8">
    <source>
        <dbReference type="Google" id="ProtNLM"/>
    </source>
</evidence>
<evidence type="ECO:0000313" key="7">
    <source>
        <dbReference type="Proteomes" id="UP000245119"/>
    </source>
</evidence>
<dbReference type="OrthoDB" id="163794at2759"/>
<proteinExistence type="inferred from homology"/>